<accession>A0A7X4HEI7</accession>
<feature type="transmembrane region" description="Helical" evidence="9">
    <location>
        <begin position="67"/>
        <end position="88"/>
    </location>
</feature>
<dbReference type="InterPro" id="IPR045378">
    <property type="entry name" value="LNT_N"/>
</dbReference>
<dbReference type="NCBIfam" id="TIGR00546">
    <property type="entry name" value="lnt"/>
    <property type="match status" value="1"/>
</dbReference>
<dbReference type="Pfam" id="PF20154">
    <property type="entry name" value="LNT_N"/>
    <property type="match status" value="1"/>
</dbReference>
<dbReference type="AlphaFoldDB" id="A0A7X4HEI7"/>
<keyword evidence="6 9" id="KW-1133">Transmembrane helix</keyword>
<feature type="domain" description="CN hydrolase" evidence="10">
    <location>
        <begin position="238"/>
        <end position="480"/>
    </location>
</feature>
<proteinExistence type="inferred from homology"/>
<comment type="function">
    <text evidence="9">Catalyzes the phospholipid dependent N-acylation of the N-terminal cysteine of apolipoprotein, the last step in lipoprotein maturation.</text>
</comment>
<dbReference type="PANTHER" id="PTHR38686">
    <property type="entry name" value="APOLIPOPROTEIN N-ACYLTRANSFERASE"/>
    <property type="match status" value="1"/>
</dbReference>
<keyword evidence="4 9" id="KW-0808">Transferase</keyword>
<feature type="transmembrane region" description="Helical" evidence="9">
    <location>
        <begin position="94"/>
        <end position="116"/>
    </location>
</feature>
<feature type="transmembrane region" description="Helical" evidence="9">
    <location>
        <begin position="175"/>
        <end position="197"/>
    </location>
</feature>
<evidence type="ECO:0000256" key="6">
    <source>
        <dbReference type="ARBA" id="ARBA00022989"/>
    </source>
</evidence>
<protein>
    <recommendedName>
        <fullName evidence="9">Apolipoprotein N-acyltransferase</fullName>
        <shortName evidence="9">ALP N-acyltransferase</shortName>
        <ecNumber evidence="9">2.3.1.269</ecNumber>
    </recommendedName>
</protein>
<evidence type="ECO:0000313" key="11">
    <source>
        <dbReference type="EMBL" id="MYN09514.1"/>
    </source>
</evidence>
<comment type="catalytic activity">
    <reaction evidence="9">
        <text>N-terminal S-1,2-diacyl-sn-glyceryl-L-cysteinyl-[lipoprotein] + a glycerophospholipid = N-acyl-S-1,2-diacyl-sn-glyceryl-L-cysteinyl-[lipoprotein] + a 2-acyl-sn-glycero-3-phospholipid + H(+)</text>
        <dbReference type="Rhea" id="RHEA:48228"/>
        <dbReference type="Rhea" id="RHEA-COMP:14681"/>
        <dbReference type="Rhea" id="RHEA-COMP:14684"/>
        <dbReference type="ChEBI" id="CHEBI:15378"/>
        <dbReference type="ChEBI" id="CHEBI:136912"/>
        <dbReference type="ChEBI" id="CHEBI:140656"/>
        <dbReference type="ChEBI" id="CHEBI:140657"/>
        <dbReference type="ChEBI" id="CHEBI:140660"/>
        <dbReference type="EC" id="2.3.1.269"/>
    </reaction>
</comment>
<keyword evidence="7 9" id="KW-0472">Membrane</keyword>
<keyword evidence="12" id="KW-1185">Reference proteome</keyword>
<evidence type="ECO:0000256" key="8">
    <source>
        <dbReference type="ARBA" id="ARBA00023315"/>
    </source>
</evidence>
<evidence type="ECO:0000256" key="9">
    <source>
        <dbReference type="HAMAP-Rule" id="MF_01148"/>
    </source>
</evidence>
<organism evidence="11 12">
    <name type="scientific">Pseudoduganella aquatica</name>
    <dbReference type="NCBI Taxonomy" id="2660641"/>
    <lineage>
        <taxon>Bacteria</taxon>
        <taxon>Pseudomonadati</taxon>
        <taxon>Pseudomonadota</taxon>
        <taxon>Betaproteobacteria</taxon>
        <taxon>Burkholderiales</taxon>
        <taxon>Oxalobacteraceae</taxon>
        <taxon>Telluria group</taxon>
        <taxon>Pseudoduganella</taxon>
    </lineage>
</organism>
<keyword evidence="3 9" id="KW-1003">Cell membrane</keyword>
<gene>
    <name evidence="9 11" type="primary">lnt</name>
    <name evidence="11" type="ORF">GTP77_19505</name>
</gene>
<keyword evidence="8 9" id="KW-0012">Acyltransferase</keyword>
<dbReference type="Proteomes" id="UP000450676">
    <property type="component" value="Unassembled WGS sequence"/>
</dbReference>
<comment type="similarity">
    <text evidence="2 9">Belongs to the CN hydrolase family. Apolipoprotein N-acyltransferase subfamily.</text>
</comment>
<evidence type="ECO:0000259" key="10">
    <source>
        <dbReference type="PROSITE" id="PS50263"/>
    </source>
</evidence>
<keyword evidence="11" id="KW-0449">Lipoprotein</keyword>
<dbReference type="HAMAP" id="MF_01148">
    <property type="entry name" value="Lnt"/>
    <property type="match status" value="1"/>
</dbReference>
<dbReference type="Pfam" id="PF00795">
    <property type="entry name" value="CN_hydrolase"/>
    <property type="match status" value="1"/>
</dbReference>
<dbReference type="PROSITE" id="PS50263">
    <property type="entry name" value="CN_HYDROLASE"/>
    <property type="match status" value="1"/>
</dbReference>
<feature type="transmembrane region" description="Helical" evidence="9">
    <location>
        <begin position="20"/>
        <end position="36"/>
    </location>
</feature>
<feature type="transmembrane region" description="Helical" evidence="9">
    <location>
        <begin position="204"/>
        <end position="223"/>
    </location>
</feature>
<dbReference type="InterPro" id="IPR003010">
    <property type="entry name" value="C-N_Hydrolase"/>
</dbReference>
<evidence type="ECO:0000256" key="1">
    <source>
        <dbReference type="ARBA" id="ARBA00004651"/>
    </source>
</evidence>
<evidence type="ECO:0000313" key="12">
    <source>
        <dbReference type="Proteomes" id="UP000450676"/>
    </source>
</evidence>
<dbReference type="SUPFAM" id="SSF56317">
    <property type="entry name" value="Carbon-nitrogen hydrolase"/>
    <property type="match status" value="1"/>
</dbReference>
<dbReference type="GO" id="GO:0005886">
    <property type="term" value="C:plasma membrane"/>
    <property type="evidence" value="ECO:0007669"/>
    <property type="project" value="UniProtKB-SubCell"/>
</dbReference>
<dbReference type="GO" id="GO:0042158">
    <property type="term" value="P:lipoprotein biosynthetic process"/>
    <property type="evidence" value="ECO:0007669"/>
    <property type="project" value="UniProtKB-UniRule"/>
</dbReference>
<feature type="transmembrane region" description="Helical" evidence="9">
    <location>
        <begin position="128"/>
        <end position="147"/>
    </location>
</feature>
<dbReference type="Gene3D" id="3.60.110.10">
    <property type="entry name" value="Carbon-nitrogen hydrolase"/>
    <property type="match status" value="1"/>
</dbReference>
<feature type="transmembrane region" description="Helical" evidence="9">
    <location>
        <begin position="487"/>
        <end position="510"/>
    </location>
</feature>
<name>A0A7X4HEI7_9BURK</name>
<dbReference type="InterPro" id="IPR004563">
    <property type="entry name" value="Apolipo_AcylTrfase"/>
</dbReference>
<sequence>MRWRRAQPGDAPAPQRSTRGRMIIAALAGAASVFSFAPFGWWPLQILCLAALFYQALRSATPKAGALVGWAFGFGWCLANTHWLVVALNRFGGLPLPLAVAAIALLAAAMGIYAALAMYSALWLRKRWLLPLPAANLLMLPAMWALFEWVRGWLFTGFPWAAAGYAHNDGPLGGYAAIVGVYGVSWLAALCACALLLAAHRTRWYALGGLATVMAAGFGLRHIDWTHPVGEPISVRLLQGNTPLQQKFDARHTEATLRRYRDTITAEAADLIATPETAIMLFQHQLPPDYLPSLGQFAKRSGSHLVLGIPLMDSPTQYSNSVIGLPPASGLPTYRYDKHHLVPFGEFIPTGFRWFTDMMHIPLGDQTPGKALQAPFQVKSQRVLPNICYENLFGEEIAAQLAADPNPATLLLNVSELAWYGESIAIPHHLQISQMRTLETGRPMLGSTNTGASVVIDSHGKVTAALPYYQAGVLKASVRGMAGDTPYIVLGNRLFLVLAALAVAGAWLWSRKNANKHPDK</sequence>
<evidence type="ECO:0000256" key="4">
    <source>
        <dbReference type="ARBA" id="ARBA00022679"/>
    </source>
</evidence>
<keyword evidence="5 9" id="KW-0812">Transmembrane</keyword>
<comment type="pathway">
    <text evidence="9">Protein modification; lipoprotein biosynthesis (N-acyl transfer).</text>
</comment>
<dbReference type="CDD" id="cd07571">
    <property type="entry name" value="ALP_N-acyl_transferase"/>
    <property type="match status" value="1"/>
</dbReference>
<comment type="subcellular location">
    <subcellularLocation>
        <location evidence="1 9">Cell membrane</location>
        <topology evidence="1 9">Multi-pass membrane protein</topology>
    </subcellularLocation>
</comment>
<dbReference type="InterPro" id="IPR036526">
    <property type="entry name" value="C-N_Hydrolase_sf"/>
</dbReference>
<dbReference type="RefSeq" id="WP_161073815.1">
    <property type="nucleotide sequence ID" value="NZ_WWCU01000024.1"/>
</dbReference>
<dbReference type="UniPathway" id="UPA00666"/>
<dbReference type="EMBL" id="WWCU01000024">
    <property type="protein sequence ID" value="MYN09514.1"/>
    <property type="molecule type" value="Genomic_DNA"/>
</dbReference>
<evidence type="ECO:0000256" key="3">
    <source>
        <dbReference type="ARBA" id="ARBA00022475"/>
    </source>
</evidence>
<dbReference type="EC" id="2.3.1.269" evidence="9"/>
<dbReference type="GO" id="GO:0016410">
    <property type="term" value="F:N-acyltransferase activity"/>
    <property type="evidence" value="ECO:0007669"/>
    <property type="project" value="UniProtKB-UniRule"/>
</dbReference>
<evidence type="ECO:0000256" key="5">
    <source>
        <dbReference type="ARBA" id="ARBA00022692"/>
    </source>
</evidence>
<evidence type="ECO:0000256" key="2">
    <source>
        <dbReference type="ARBA" id="ARBA00010065"/>
    </source>
</evidence>
<dbReference type="PANTHER" id="PTHR38686:SF1">
    <property type="entry name" value="APOLIPOPROTEIN N-ACYLTRANSFERASE"/>
    <property type="match status" value="1"/>
</dbReference>
<reference evidence="11 12" key="1">
    <citation type="submission" date="2019-12" db="EMBL/GenBank/DDBJ databases">
        <title>Novel species isolated from a subtropical stream in China.</title>
        <authorList>
            <person name="Lu H."/>
        </authorList>
    </citation>
    <scope>NUCLEOTIDE SEQUENCE [LARGE SCALE GENOMIC DNA]</scope>
    <source>
        <strain evidence="11 12">FT127W</strain>
    </source>
</reference>
<evidence type="ECO:0000256" key="7">
    <source>
        <dbReference type="ARBA" id="ARBA00023136"/>
    </source>
</evidence>
<comment type="caution">
    <text evidence="11">The sequence shown here is derived from an EMBL/GenBank/DDBJ whole genome shotgun (WGS) entry which is preliminary data.</text>
</comment>